<dbReference type="PANTHER" id="PTHR43072:SF23">
    <property type="entry name" value="UPF0039 PROTEIN C11D3.02C"/>
    <property type="match status" value="1"/>
</dbReference>
<evidence type="ECO:0000259" key="3">
    <source>
        <dbReference type="PROSITE" id="PS51186"/>
    </source>
</evidence>
<dbReference type="Gene3D" id="3.40.630.30">
    <property type="match status" value="1"/>
</dbReference>
<name>A0A5D4T2D1_9BACI</name>
<evidence type="ECO:0000313" key="4">
    <source>
        <dbReference type="EMBL" id="TYS68602.1"/>
    </source>
</evidence>
<dbReference type="SUPFAM" id="SSF55729">
    <property type="entry name" value="Acyl-CoA N-acyltransferases (Nat)"/>
    <property type="match status" value="1"/>
</dbReference>
<dbReference type="Proteomes" id="UP000324517">
    <property type="component" value="Unassembled WGS sequence"/>
</dbReference>
<comment type="caution">
    <text evidence="4">The sequence shown here is derived from an EMBL/GenBank/DDBJ whole genome shotgun (WGS) entry which is preliminary data.</text>
</comment>
<dbReference type="InterPro" id="IPR016181">
    <property type="entry name" value="Acyl_CoA_acyltransferase"/>
</dbReference>
<evidence type="ECO:0000256" key="1">
    <source>
        <dbReference type="ARBA" id="ARBA00022679"/>
    </source>
</evidence>
<dbReference type="AlphaFoldDB" id="A0A5D4T2D1"/>
<protein>
    <submittedName>
        <fullName evidence="4">N-acetyltransferase</fullName>
    </submittedName>
</protein>
<dbReference type="EMBL" id="VTET01000010">
    <property type="protein sequence ID" value="TYS68602.1"/>
    <property type="molecule type" value="Genomic_DNA"/>
</dbReference>
<proteinExistence type="predicted"/>
<dbReference type="GO" id="GO:0016747">
    <property type="term" value="F:acyltransferase activity, transferring groups other than amino-acyl groups"/>
    <property type="evidence" value="ECO:0007669"/>
    <property type="project" value="InterPro"/>
</dbReference>
<dbReference type="RefSeq" id="WP_148980289.1">
    <property type="nucleotide sequence ID" value="NZ_JBNILM010000010.1"/>
</dbReference>
<evidence type="ECO:0000313" key="5">
    <source>
        <dbReference type="Proteomes" id="UP000324517"/>
    </source>
</evidence>
<organism evidence="4 5">
    <name type="scientific">Sutcliffiella horikoshii</name>
    <dbReference type="NCBI Taxonomy" id="79883"/>
    <lineage>
        <taxon>Bacteria</taxon>
        <taxon>Bacillati</taxon>
        <taxon>Bacillota</taxon>
        <taxon>Bacilli</taxon>
        <taxon>Bacillales</taxon>
        <taxon>Bacillaceae</taxon>
        <taxon>Sutcliffiella</taxon>
    </lineage>
</organism>
<dbReference type="CDD" id="cd04301">
    <property type="entry name" value="NAT_SF"/>
    <property type="match status" value="1"/>
</dbReference>
<keyword evidence="2" id="KW-0012">Acyltransferase</keyword>
<feature type="domain" description="N-acetyltransferase" evidence="3">
    <location>
        <begin position="6"/>
        <end position="167"/>
    </location>
</feature>
<gene>
    <name evidence="4" type="ORF">FZC75_18090</name>
</gene>
<dbReference type="PANTHER" id="PTHR43072">
    <property type="entry name" value="N-ACETYLTRANSFERASE"/>
    <property type="match status" value="1"/>
</dbReference>
<sequence>MNNLSIQIRNAVIEDLPEIVSIYNSTIESRMVTADTSPVTVESRKEWFHKHNNDRPLKVVELDNQICAWISFQNFYGRPAYQATAEVSIYLSEETRGKGLGALLLEKAIKECPALQIENLLAFIFAHNVPSIRLFEKYGFEKWGYLPGVAELDSVKRDLVIMGRKIVE</sequence>
<dbReference type="Pfam" id="PF00583">
    <property type="entry name" value="Acetyltransf_1"/>
    <property type="match status" value="1"/>
</dbReference>
<dbReference type="PROSITE" id="PS51186">
    <property type="entry name" value="GNAT"/>
    <property type="match status" value="1"/>
</dbReference>
<dbReference type="OrthoDB" id="9798006at2"/>
<accession>A0A5D4T2D1</accession>
<evidence type="ECO:0000256" key="2">
    <source>
        <dbReference type="ARBA" id="ARBA00023315"/>
    </source>
</evidence>
<keyword evidence="1 4" id="KW-0808">Transferase</keyword>
<reference evidence="4 5" key="1">
    <citation type="submission" date="2019-08" db="EMBL/GenBank/DDBJ databases">
        <title>Bacillus genomes from the desert of Cuatro Cienegas, Coahuila.</title>
        <authorList>
            <person name="Olmedo-Alvarez G."/>
        </authorList>
    </citation>
    <scope>NUCLEOTIDE SEQUENCE [LARGE SCALE GENOMIC DNA]</scope>
    <source>
        <strain evidence="4 5">CH98b_3T</strain>
    </source>
</reference>
<dbReference type="InterPro" id="IPR000182">
    <property type="entry name" value="GNAT_dom"/>
</dbReference>